<accession>A0A7J7E0H9</accession>
<keyword evidence="2" id="KW-1185">Reference proteome</keyword>
<dbReference type="EMBL" id="JAAARO010000001">
    <property type="protein sequence ID" value="KAF5752115.1"/>
    <property type="molecule type" value="Genomic_DNA"/>
</dbReference>
<organism evidence="1 2">
    <name type="scientific">Tripterygium wilfordii</name>
    <name type="common">Thunder God vine</name>
    <dbReference type="NCBI Taxonomy" id="458696"/>
    <lineage>
        <taxon>Eukaryota</taxon>
        <taxon>Viridiplantae</taxon>
        <taxon>Streptophyta</taxon>
        <taxon>Embryophyta</taxon>
        <taxon>Tracheophyta</taxon>
        <taxon>Spermatophyta</taxon>
        <taxon>Magnoliopsida</taxon>
        <taxon>eudicotyledons</taxon>
        <taxon>Gunneridae</taxon>
        <taxon>Pentapetalae</taxon>
        <taxon>rosids</taxon>
        <taxon>fabids</taxon>
        <taxon>Celastrales</taxon>
        <taxon>Celastraceae</taxon>
        <taxon>Tripterygium</taxon>
    </lineage>
</organism>
<proteinExistence type="predicted"/>
<dbReference type="InParanoid" id="A0A7J7E0H9"/>
<dbReference type="Proteomes" id="UP000593562">
    <property type="component" value="Unassembled WGS sequence"/>
</dbReference>
<name>A0A7J7E0H9_TRIWF</name>
<evidence type="ECO:0000313" key="1">
    <source>
        <dbReference type="EMBL" id="KAF5752115.1"/>
    </source>
</evidence>
<comment type="caution">
    <text evidence="1">The sequence shown here is derived from an EMBL/GenBank/DDBJ whole genome shotgun (WGS) entry which is preliminary data.</text>
</comment>
<gene>
    <name evidence="1" type="ORF">HS088_TW01G00022</name>
</gene>
<sequence>MFSMLECIPKGVQRTRSHAMLPGMLMNYSICIFNLFLPWASPSEHAFLLRNGQDGLGRVVRNFCSDHLNRRISFFLSLGMRDSHHTNGEVSLAMLVIDSDIPG</sequence>
<dbReference type="AlphaFoldDB" id="A0A7J7E0H9"/>
<evidence type="ECO:0000313" key="2">
    <source>
        <dbReference type="Proteomes" id="UP000593562"/>
    </source>
</evidence>
<reference evidence="1 2" key="1">
    <citation type="journal article" date="2020" name="Nat. Commun.">
        <title>Genome of Tripterygium wilfordii and identification of cytochrome P450 involved in triptolide biosynthesis.</title>
        <authorList>
            <person name="Tu L."/>
            <person name="Su P."/>
            <person name="Zhang Z."/>
            <person name="Gao L."/>
            <person name="Wang J."/>
            <person name="Hu T."/>
            <person name="Zhou J."/>
            <person name="Zhang Y."/>
            <person name="Zhao Y."/>
            <person name="Liu Y."/>
            <person name="Song Y."/>
            <person name="Tong Y."/>
            <person name="Lu Y."/>
            <person name="Yang J."/>
            <person name="Xu C."/>
            <person name="Jia M."/>
            <person name="Peters R.J."/>
            <person name="Huang L."/>
            <person name="Gao W."/>
        </authorList>
    </citation>
    <scope>NUCLEOTIDE SEQUENCE [LARGE SCALE GENOMIC DNA]</scope>
    <source>
        <strain evidence="2">cv. XIE 37</strain>
        <tissue evidence="1">Leaf</tissue>
    </source>
</reference>
<protein>
    <submittedName>
        <fullName evidence="1">Uncharacterized protein</fullName>
    </submittedName>
</protein>